<dbReference type="AlphaFoldDB" id="A0A482UH57"/>
<evidence type="ECO:0000313" key="6">
    <source>
        <dbReference type="EMBL" id="RYJ62540.1"/>
    </source>
</evidence>
<accession>A0A482UH57</accession>
<comment type="subcellular location">
    <subcellularLocation>
        <location evidence="2">Cell inner membrane</location>
    </subcellularLocation>
</comment>
<dbReference type="Gene3D" id="3.30.70.270">
    <property type="match status" value="1"/>
</dbReference>
<evidence type="ECO:0000256" key="2">
    <source>
        <dbReference type="ARBA" id="ARBA00004533"/>
    </source>
</evidence>
<dbReference type="InterPro" id="IPR029787">
    <property type="entry name" value="Nucleotide_cyclase"/>
</dbReference>
<dbReference type="SUPFAM" id="SSF51206">
    <property type="entry name" value="cAMP-binding domain-like"/>
    <property type="match status" value="1"/>
</dbReference>
<dbReference type="PROSITE" id="PS50042">
    <property type="entry name" value="CNMP_BINDING_3"/>
    <property type="match status" value="1"/>
</dbReference>
<dbReference type="InterPro" id="IPR000160">
    <property type="entry name" value="GGDEF_dom"/>
</dbReference>
<organism evidence="6 7">
    <name type="scientific">Pseudomonas songnenensis</name>
    <dbReference type="NCBI Taxonomy" id="1176259"/>
    <lineage>
        <taxon>Bacteria</taxon>
        <taxon>Pseudomonadati</taxon>
        <taxon>Pseudomonadota</taxon>
        <taxon>Gammaproteobacteria</taxon>
        <taxon>Pseudomonadales</taxon>
        <taxon>Pseudomonadaceae</taxon>
        <taxon>Pseudomonas</taxon>
    </lineage>
</organism>
<evidence type="ECO:0000259" key="5">
    <source>
        <dbReference type="PROSITE" id="PS50887"/>
    </source>
</evidence>
<dbReference type="Pfam" id="PF00027">
    <property type="entry name" value="cNMP_binding"/>
    <property type="match status" value="1"/>
</dbReference>
<dbReference type="PROSITE" id="PS50887">
    <property type="entry name" value="GGDEF"/>
    <property type="match status" value="1"/>
</dbReference>
<comment type="cofactor">
    <cofactor evidence="1">
        <name>Mg(2+)</name>
        <dbReference type="ChEBI" id="CHEBI:18420"/>
    </cofactor>
</comment>
<dbReference type="CDD" id="cd01949">
    <property type="entry name" value="GGDEF"/>
    <property type="match status" value="1"/>
</dbReference>
<evidence type="ECO:0000256" key="3">
    <source>
        <dbReference type="ARBA" id="ARBA00012528"/>
    </source>
</evidence>
<evidence type="ECO:0000313" key="7">
    <source>
        <dbReference type="Proteomes" id="UP000282800"/>
    </source>
</evidence>
<dbReference type="SMART" id="SM00267">
    <property type="entry name" value="GGDEF"/>
    <property type="match status" value="1"/>
</dbReference>
<dbReference type="EC" id="2.7.7.65" evidence="3"/>
<dbReference type="InterPro" id="IPR018490">
    <property type="entry name" value="cNMP-bd_dom_sf"/>
</dbReference>
<dbReference type="FunFam" id="3.30.70.270:FF:000001">
    <property type="entry name" value="Diguanylate cyclase domain protein"/>
    <property type="match status" value="1"/>
</dbReference>
<feature type="domain" description="Cyclic nucleotide-binding" evidence="4">
    <location>
        <begin position="1"/>
        <end position="85"/>
    </location>
</feature>
<evidence type="ECO:0000259" key="4">
    <source>
        <dbReference type="PROSITE" id="PS50042"/>
    </source>
</evidence>
<dbReference type="Gene3D" id="2.60.120.10">
    <property type="entry name" value="Jelly Rolls"/>
    <property type="match status" value="1"/>
</dbReference>
<sequence>MLLALLARLETCEVDAEELLLSPHTLNRHLYMLVRGQLSVQLASRDNPPVRYVEVNDCVGEVSFCDHRPPSAYVIASEPSRVLRLHSRELPFLTQSPQLMQNLIELLCDRVRLTDQLIINSEHNANIDVLTGVFNRRWLEHIFERESARCAFNGRPLCMLMIDVDEFKPYNDRHGHIAGDHALCQVARLLGTQLRPKDSLVRFGGEEFVILLPELDLRTARLIAERLRQRVAQNDAIATPIGSLPGVTISVGLARMRASDTLEDLVGRADKALYLAKARGRNRVCG</sequence>
<dbReference type="GO" id="GO:0052621">
    <property type="term" value="F:diguanylate cyclase activity"/>
    <property type="evidence" value="ECO:0007669"/>
    <property type="project" value="UniProtKB-EC"/>
</dbReference>
<dbReference type="CDD" id="cd00038">
    <property type="entry name" value="CAP_ED"/>
    <property type="match status" value="1"/>
</dbReference>
<dbReference type="InterPro" id="IPR000595">
    <property type="entry name" value="cNMP-bd_dom"/>
</dbReference>
<dbReference type="EMBL" id="RWYU02000004">
    <property type="protein sequence ID" value="RYJ62540.1"/>
    <property type="molecule type" value="Genomic_DNA"/>
</dbReference>
<dbReference type="InterPro" id="IPR014710">
    <property type="entry name" value="RmlC-like_jellyroll"/>
</dbReference>
<dbReference type="InterPro" id="IPR043128">
    <property type="entry name" value="Rev_trsase/Diguanyl_cyclase"/>
</dbReference>
<dbReference type="PANTHER" id="PTHR45138">
    <property type="entry name" value="REGULATORY COMPONENTS OF SENSORY TRANSDUCTION SYSTEM"/>
    <property type="match status" value="1"/>
</dbReference>
<evidence type="ECO:0000256" key="1">
    <source>
        <dbReference type="ARBA" id="ARBA00001946"/>
    </source>
</evidence>
<dbReference type="Pfam" id="PF00990">
    <property type="entry name" value="GGDEF"/>
    <property type="match status" value="1"/>
</dbReference>
<dbReference type="GO" id="GO:1902201">
    <property type="term" value="P:negative regulation of bacterial-type flagellum-dependent cell motility"/>
    <property type="evidence" value="ECO:0007669"/>
    <property type="project" value="TreeGrafter"/>
</dbReference>
<reference evidence="6 7" key="1">
    <citation type="submission" date="2019-01" db="EMBL/GenBank/DDBJ databases">
        <title>High-quality draft genome of. Pseudomonas songnenensis str. L103, a full-fledged denitrifier isolated from 100 meters deep aquifer in a heavily nitrogen fertilized agricultural area.</title>
        <authorList>
            <person name="Liu M."/>
            <person name="Liu B."/>
        </authorList>
    </citation>
    <scope>NUCLEOTIDE SEQUENCE [LARGE SCALE GENOMIC DNA]</scope>
    <source>
        <strain evidence="6 7">L103</strain>
    </source>
</reference>
<dbReference type="SUPFAM" id="SSF55073">
    <property type="entry name" value="Nucleotide cyclase"/>
    <property type="match status" value="1"/>
</dbReference>
<feature type="domain" description="GGDEF" evidence="5">
    <location>
        <begin position="155"/>
        <end position="286"/>
    </location>
</feature>
<name>A0A482UH57_9PSED</name>
<dbReference type="GO" id="GO:0043709">
    <property type="term" value="P:cell adhesion involved in single-species biofilm formation"/>
    <property type="evidence" value="ECO:0007669"/>
    <property type="project" value="TreeGrafter"/>
</dbReference>
<proteinExistence type="predicted"/>
<gene>
    <name evidence="6" type="ORF">EJA06_010280</name>
</gene>
<dbReference type="GO" id="GO:0005886">
    <property type="term" value="C:plasma membrane"/>
    <property type="evidence" value="ECO:0007669"/>
    <property type="project" value="UniProtKB-SubCell"/>
</dbReference>
<dbReference type="InterPro" id="IPR050469">
    <property type="entry name" value="Diguanylate_Cyclase"/>
</dbReference>
<dbReference type="NCBIfam" id="TIGR00254">
    <property type="entry name" value="GGDEF"/>
    <property type="match status" value="1"/>
</dbReference>
<protein>
    <recommendedName>
        <fullName evidence="3">diguanylate cyclase</fullName>
        <ecNumber evidence="3">2.7.7.65</ecNumber>
    </recommendedName>
</protein>
<comment type="caution">
    <text evidence="6">The sequence shown here is derived from an EMBL/GenBank/DDBJ whole genome shotgun (WGS) entry which is preliminary data.</text>
</comment>
<dbReference type="OrthoDB" id="9812260at2"/>
<dbReference type="Proteomes" id="UP000282800">
    <property type="component" value="Unassembled WGS sequence"/>
</dbReference>
<dbReference type="PANTHER" id="PTHR45138:SF24">
    <property type="entry name" value="DIGUANYLATE CYCLASE DGCC-RELATED"/>
    <property type="match status" value="1"/>
</dbReference>